<name>A0A7D5FUS1_9CAUD</name>
<accession>A0A7D5FUS1</accession>
<gene>
    <name evidence="1" type="ORF">LS3_32</name>
</gene>
<reference evidence="1" key="1">
    <citation type="submission" date="2019-09" db="EMBL/GenBank/DDBJ databases">
        <authorList>
            <person name="Kumar P."/>
            <person name="Meghvansi M.K."/>
            <person name="Kamboj D.V."/>
        </authorList>
    </citation>
    <scope>NUCLEOTIDE SEQUENCE [LARGE SCALE GENOMIC DNA]</scope>
</reference>
<protein>
    <submittedName>
        <fullName evidence="1">S26-RNase</fullName>
    </submittedName>
</protein>
<evidence type="ECO:0000313" key="1">
    <source>
        <dbReference type="EMBL" id="QLF86362.1"/>
    </source>
</evidence>
<sequence>MTVGLIGYDYRLDSVFRAVVRPEPLVHAVKGQKSDPVKK</sequence>
<dbReference type="EMBL" id="MN518893">
    <property type="protein sequence ID" value="QLF86362.1"/>
    <property type="molecule type" value="Genomic_DNA"/>
</dbReference>
<organism evidence="1">
    <name type="scientific">Escherichia virus LS3</name>
    <dbReference type="NCBI Taxonomy" id="2743777"/>
    <lineage>
        <taxon>Viruses</taxon>
        <taxon>Duplodnaviria</taxon>
        <taxon>Heunggongvirae</taxon>
        <taxon>Uroviricota</taxon>
        <taxon>Caudoviricetes</taxon>
        <taxon>Autographivirales</taxon>
        <taxon>Autotranscriptaviridae</taxon>
        <taxon>Studiervirinae</taxon>
        <taxon>Kayfunavirus</taxon>
        <taxon>Kayfunavirus LS3</taxon>
    </lineage>
</organism>
<proteinExistence type="predicted"/>